<dbReference type="Proteomes" id="UP000521872">
    <property type="component" value="Unassembled WGS sequence"/>
</dbReference>
<sequence length="415" mass="47465">MEGGCGLQDWQRIIGTISDSTRPFIFSILRQKWQNVQYLVVKDEDMHGREILPTWSFLGREAPKLEVFKLLVNKYDEGRDTRYILPFSPLFNNSAPRLKEFMTLQPFRLIVPSPWMFNLHTVTLRRQENTSLILSALKSMPLLRTLIISGNPWRRAVHAEDSDLDKPLLPMLETLWIRDCDPIQLMLLLESITLPPGQRILRTLQIPAAIPPPRPRFQERTSRAVVKWVHDYIAAFPPHYFALGDFGLVLFLTDSQSSEKGFRLDLLVDGESHHTIKNIADSSRFSNVERLRIFLDASPRWPLLPLHKALRSITYLISCGPGLGTLFQDMLQFSLFLDLHTIDLSGPDQDITIDDRRGNESVIPRIIDFLEHRESIESPISVLDLSSLRADGVSDINKERLGKISGLSVKFPQGV</sequence>
<organism evidence="1 2">
    <name type="scientific">Agrocybe pediades</name>
    <dbReference type="NCBI Taxonomy" id="84607"/>
    <lineage>
        <taxon>Eukaryota</taxon>
        <taxon>Fungi</taxon>
        <taxon>Dikarya</taxon>
        <taxon>Basidiomycota</taxon>
        <taxon>Agaricomycotina</taxon>
        <taxon>Agaricomycetes</taxon>
        <taxon>Agaricomycetidae</taxon>
        <taxon>Agaricales</taxon>
        <taxon>Agaricineae</taxon>
        <taxon>Strophariaceae</taxon>
        <taxon>Agrocybe</taxon>
    </lineage>
</organism>
<comment type="caution">
    <text evidence="1">The sequence shown here is derived from an EMBL/GenBank/DDBJ whole genome shotgun (WGS) entry which is preliminary data.</text>
</comment>
<dbReference type="AlphaFoldDB" id="A0A8H4QKR4"/>
<name>A0A8H4QKR4_9AGAR</name>
<dbReference type="EMBL" id="JAACJL010000047">
    <property type="protein sequence ID" value="KAF4612631.1"/>
    <property type="molecule type" value="Genomic_DNA"/>
</dbReference>
<accession>A0A8H4QKR4</accession>
<keyword evidence="2" id="KW-1185">Reference proteome</keyword>
<proteinExistence type="predicted"/>
<dbReference type="SUPFAM" id="SSF52047">
    <property type="entry name" value="RNI-like"/>
    <property type="match status" value="1"/>
</dbReference>
<evidence type="ECO:0000313" key="1">
    <source>
        <dbReference type="EMBL" id="KAF4612631.1"/>
    </source>
</evidence>
<evidence type="ECO:0000313" key="2">
    <source>
        <dbReference type="Proteomes" id="UP000521872"/>
    </source>
</evidence>
<protein>
    <submittedName>
        <fullName evidence="1">Uncharacterized protein</fullName>
    </submittedName>
</protein>
<gene>
    <name evidence="1" type="ORF">D9613_011807</name>
</gene>
<reference evidence="1 2" key="1">
    <citation type="submission" date="2019-12" db="EMBL/GenBank/DDBJ databases">
        <authorList>
            <person name="Floudas D."/>
            <person name="Bentzer J."/>
            <person name="Ahren D."/>
            <person name="Johansson T."/>
            <person name="Persson P."/>
            <person name="Tunlid A."/>
        </authorList>
    </citation>
    <scope>NUCLEOTIDE SEQUENCE [LARGE SCALE GENOMIC DNA]</scope>
    <source>
        <strain evidence="1 2">CBS 102.39</strain>
    </source>
</reference>